<evidence type="ECO:0000313" key="2">
    <source>
        <dbReference type="Proteomes" id="UP001597448"/>
    </source>
</evidence>
<gene>
    <name evidence="1" type="ORF">ACFSX3_18155</name>
</gene>
<organism evidence="1 2">
    <name type="scientific">Paenibacillus rhizoplanae</name>
    <dbReference type="NCBI Taxonomy" id="1917181"/>
    <lineage>
        <taxon>Bacteria</taxon>
        <taxon>Bacillati</taxon>
        <taxon>Bacillota</taxon>
        <taxon>Bacilli</taxon>
        <taxon>Bacillales</taxon>
        <taxon>Paenibacillaceae</taxon>
        <taxon>Paenibacillus</taxon>
    </lineage>
</organism>
<comment type="caution">
    <text evidence="1">The sequence shown here is derived from an EMBL/GenBank/DDBJ whole genome shotgun (WGS) entry which is preliminary data.</text>
</comment>
<evidence type="ECO:0000313" key="1">
    <source>
        <dbReference type="EMBL" id="MFD2411816.1"/>
    </source>
</evidence>
<dbReference type="EMBL" id="JBHUKY010000031">
    <property type="protein sequence ID" value="MFD2411816.1"/>
    <property type="molecule type" value="Genomic_DNA"/>
</dbReference>
<reference evidence="2" key="1">
    <citation type="journal article" date="2019" name="Int. J. Syst. Evol. Microbiol.">
        <title>The Global Catalogue of Microorganisms (GCM) 10K type strain sequencing project: providing services to taxonomists for standard genome sequencing and annotation.</title>
        <authorList>
            <consortium name="The Broad Institute Genomics Platform"/>
            <consortium name="The Broad Institute Genome Sequencing Center for Infectious Disease"/>
            <person name="Wu L."/>
            <person name="Ma J."/>
        </authorList>
    </citation>
    <scope>NUCLEOTIDE SEQUENCE [LARGE SCALE GENOMIC DNA]</scope>
    <source>
        <strain evidence="2">CCM 8725</strain>
    </source>
</reference>
<evidence type="ECO:0008006" key="3">
    <source>
        <dbReference type="Google" id="ProtNLM"/>
    </source>
</evidence>
<proteinExistence type="predicted"/>
<dbReference type="InterPro" id="IPR012337">
    <property type="entry name" value="RNaseH-like_sf"/>
</dbReference>
<dbReference type="RefSeq" id="WP_379254656.1">
    <property type="nucleotide sequence ID" value="NZ_JBHSVQ010000001.1"/>
</dbReference>
<protein>
    <recommendedName>
        <fullName evidence="3">Transposase IS4-like domain-containing protein</fullName>
    </recommendedName>
</protein>
<name>A0ABW5FGH4_9BACL</name>
<accession>A0ABW5FGH4</accession>
<dbReference type="SUPFAM" id="SSF53098">
    <property type="entry name" value="Ribonuclease H-like"/>
    <property type="match status" value="1"/>
</dbReference>
<sequence length="101" mass="12055">MYQEFRFVLVLHEGRSSILVSTDLSLATTDIIRLYSYRFKIECTFRKMKQVTHAFGYRFWTQSMPKLNLFLRKEDAHPLESVKTNKIGSVSRNRFRQSRDS</sequence>
<keyword evidence="2" id="KW-1185">Reference proteome</keyword>
<dbReference type="Proteomes" id="UP001597448">
    <property type="component" value="Unassembled WGS sequence"/>
</dbReference>